<evidence type="ECO:0000256" key="3">
    <source>
        <dbReference type="ARBA" id="ARBA00022692"/>
    </source>
</evidence>
<comment type="caution">
    <text evidence="7">The sequence shown here is derived from an EMBL/GenBank/DDBJ whole genome shotgun (WGS) entry which is preliminary data.</text>
</comment>
<accession>A0ABX3NHD8</accession>
<dbReference type="EMBL" id="MXAP01000074">
    <property type="protein sequence ID" value="OPH37856.1"/>
    <property type="molecule type" value="Genomic_DNA"/>
</dbReference>
<protein>
    <recommendedName>
        <fullName evidence="9">Ferrous iron uptake protein</fullName>
    </recommendedName>
</protein>
<feature type="transmembrane region" description="Helical" evidence="6">
    <location>
        <begin position="105"/>
        <end position="124"/>
    </location>
</feature>
<feature type="transmembrane region" description="Helical" evidence="6">
    <location>
        <begin position="257"/>
        <end position="280"/>
    </location>
</feature>
<reference evidence="7 8" key="1">
    <citation type="submission" date="2017-03" db="EMBL/GenBank/DDBJ databases">
        <title>Draft genome sequence of Moraxella equi CCUG 4950T type strain.</title>
        <authorList>
            <person name="Salva-Serra F."/>
            <person name="Engstrom-Jakobsson H."/>
            <person name="Thorell K."/>
            <person name="Jaen-Luchoro D."/>
            <person name="Gonzales-Siles L."/>
            <person name="Karlsson R."/>
            <person name="Yazdan S."/>
            <person name="Boulund F."/>
            <person name="Johnning A."/>
            <person name="Engstrand L."/>
            <person name="Kristiansson E."/>
            <person name="Moore E."/>
        </authorList>
    </citation>
    <scope>NUCLEOTIDE SEQUENCE [LARGE SCALE GENOMIC DNA]</scope>
    <source>
        <strain evidence="7 8">CCUG 4950</strain>
    </source>
</reference>
<feature type="transmembrane region" description="Helical" evidence="6">
    <location>
        <begin position="144"/>
        <end position="163"/>
    </location>
</feature>
<evidence type="ECO:0000256" key="2">
    <source>
        <dbReference type="ARBA" id="ARBA00008333"/>
    </source>
</evidence>
<dbReference type="Proteomes" id="UP000190777">
    <property type="component" value="Unassembled WGS sequence"/>
</dbReference>
<keyword evidence="3 6" id="KW-0812">Transmembrane</keyword>
<feature type="transmembrane region" description="Helical" evidence="6">
    <location>
        <begin position="45"/>
        <end position="63"/>
    </location>
</feature>
<keyword evidence="8" id="KW-1185">Reference proteome</keyword>
<evidence type="ECO:0000256" key="6">
    <source>
        <dbReference type="SAM" id="Phobius"/>
    </source>
</evidence>
<evidence type="ECO:0000256" key="5">
    <source>
        <dbReference type="ARBA" id="ARBA00023136"/>
    </source>
</evidence>
<comment type="similarity">
    <text evidence="2">Belongs to the oxidase-dependent Fe transporter (OFeT) (TC 9.A.10.1) family.</text>
</comment>
<feature type="transmembrane region" description="Helical" evidence="6">
    <location>
        <begin position="213"/>
        <end position="237"/>
    </location>
</feature>
<evidence type="ECO:0000256" key="1">
    <source>
        <dbReference type="ARBA" id="ARBA00004141"/>
    </source>
</evidence>
<organism evidence="7 8">
    <name type="scientific">Moraxella equi</name>
    <dbReference type="NCBI Taxonomy" id="60442"/>
    <lineage>
        <taxon>Bacteria</taxon>
        <taxon>Pseudomonadati</taxon>
        <taxon>Pseudomonadota</taxon>
        <taxon>Gammaproteobacteria</taxon>
        <taxon>Moraxellales</taxon>
        <taxon>Moraxellaceae</taxon>
        <taxon>Moraxella</taxon>
    </lineage>
</organism>
<keyword evidence="4 6" id="KW-1133">Transmembrane helix</keyword>
<gene>
    <name evidence="7" type="ORF">B5J93_07715</name>
</gene>
<dbReference type="InterPro" id="IPR004923">
    <property type="entry name" value="FTR1/Fip1/EfeU"/>
</dbReference>
<evidence type="ECO:0008006" key="9">
    <source>
        <dbReference type="Google" id="ProtNLM"/>
    </source>
</evidence>
<comment type="subcellular location">
    <subcellularLocation>
        <location evidence="1">Membrane</location>
        <topology evidence="1">Multi-pass membrane protein</topology>
    </subcellularLocation>
</comment>
<keyword evidence="5 6" id="KW-0472">Membrane</keyword>
<evidence type="ECO:0000313" key="7">
    <source>
        <dbReference type="EMBL" id="OPH37856.1"/>
    </source>
</evidence>
<dbReference type="PANTHER" id="PTHR31632">
    <property type="entry name" value="IRON TRANSPORTER FTH1"/>
    <property type="match status" value="1"/>
</dbReference>
<feature type="transmembrane region" description="Helical" evidence="6">
    <location>
        <begin position="169"/>
        <end position="201"/>
    </location>
</feature>
<name>A0ABX3NHD8_9GAMM</name>
<evidence type="ECO:0000313" key="8">
    <source>
        <dbReference type="Proteomes" id="UP000190777"/>
    </source>
</evidence>
<dbReference type="Pfam" id="PF03239">
    <property type="entry name" value="FTR1"/>
    <property type="match status" value="1"/>
</dbReference>
<feature type="transmembrane region" description="Helical" evidence="6">
    <location>
        <begin position="70"/>
        <end position="93"/>
    </location>
</feature>
<evidence type="ECO:0000256" key="4">
    <source>
        <dbReference type="ARBA" id="ARBA00022989"/>
    </source>
</evidence>
<dbReference type="PANTHER" id="PTHR31632:SF2">
    <property type="entry name" value="PLASMA MEMBRANE IRON PERMEASE"/>
    <property type="match status" value="1"/>
</dbReference>
<sequence>MPVIMAKGDTASVDKLAGLIEHLQAINPYARYSWVDSMLILLREGLEALLIVMALLTALTVAGQPKGKKWVMAGVGVGLVASLVGAWALARLFPALTSGANREALEGAIGIVAVVMMIGVGAWLHAKSSVKAWNAYINKHMGVALSTGSMVGLFGLAFLSVFREGAETVLFYAGILPSIAMSEFVLGIAVALGVLFVVAVIMANTSVKLPIPLLFKILTWLIYALGFKILGVSISALQLTGHLPRDVVDVPSVAFLGVYPSVQGLAVQVVYVVVVMVVVMKNKINA</sequence>
<proteinExistence type="inferred from homology"/>